<evidence type="ECO:0000313" key="3">
    <source>
        <dbReference type="Proteomes" id="UP001176429"/>
    </source>
</evidence>
<protein>
    <submittedName>
        <fullName evidence="2">BatD family protein</fullName>
    </submittedName>
</protein>
<name>A0ABT9B8P9_9BACT</name>
<dbReference type="EMBL" id="JAUQSY010000004">
    <property type="protein sequence ID" value="MDO7874635.1"/>
    <property type="molecule type" value="Genomic_DNA"/>
</dbReference>
<comment type="caution">
    <text evidence="2">The sequence shown here is derived from an EMBL/GenBank/DDBJ whole genome shotgun (WGS) entry which is preliminary data.</text>
</comment>
<keyword evidence="1" id="KW-0812">Transmembrane</keyword>
<sequence>MASPFAQAQPAAGASKAATSPTVVELVLGPARLPLTSYYTIAFRLRGAALDTYSDFPELEGFKKSGKTSTTTTRIVQGKSFSELTITQRYAPYGEGKQVIKPFQLTVNGQAVRSAGATVQVEAVTTAPPAITAPASPPADLQAVGDLDKLFGKPKAALYQEVPDHASLAVVAERSRVFVGEGVKVGLYFYLQPADQELLNFHDFSGQLPTLLQQLHQTTAWEVPAASPSEKPDTLRRNGQLYLRFRLAEAFYYPLTAEPLRFPALSLTMIKFKKLKKPEPGQNNLLPTYKTFAAPAVQVQVRPLPPHPLRDQVPVGDYQLREAISRTSFRVGQAFTYAVGVEGRGNLASVLMPALTAPPDLEVYGPELREKPVLGGGTKLFRYRLVAHRPGMLRLDSLLQFIVFNPRTARYDTLRPELQLQVRGAATAAPSRQLKPEDDPFYGPALASADTELQPLDVYRQVRQYATWLLAGLALLAVGGMANSWRNKTAD</sequence>
<dbReference type="PANTHER" id="PTHR40940">
    <property type="entry name" value="PROTEIN BATD-RELATED"/>
    <property type="match status" value="1"/>
</dbReference>
<gene>
    <name evidence="2" type="ORF">Q5H93_07815</name>
</gene>
<dbReference type="Proteomes" id="UP001176429">
    <property type="component" value="Unassembled WGS sequence"/>
</dbReference>
<dbReference type="PANTHER" id="PTHR40940:SF2">
    <property type="entry name" value="BATD"/>
    <property type="match status" value="1"/>
</dbReference>
<evidence type="ECO:0000313" key="2">
    <source>
        <dbReference type="EMBL" id="MDO7874635.1"/>
    </source>
</evidence>
<proteinExistence type="predicted"/>
<evidence type="ECO:0000256" key="1">
    <source>
        <dbReference type="SAM" id="Phobius"/>
    </source>
</evidence>
<dbReference type="InterPro" id="IPR025738">
    <property type="entry name" value="BatD"/>
</dbReference>
<organism evidence="2 3">
    <name type="scientific">Hymenobacter aranciens</name>
    <dbReference type="NCBI Taxonomy" id="3063996"/>
    <lineage>
        <taxon>Bacteria</taxon>
        <taxon>Pseudomonadati</taxon>
        <taxon>Bacteroidota</taxon>
        <taxon>Cytophagia</taxon>
        <taxon>Cytophagales</taxon>
        <taxon>Hymenobacteraceae</taxon>
        <taxon>Hymenobacter</taxon>
    </lineage>
</organism>
<keyword evidence="1" id="KW-0472">Membrane</keyword>
<keyword evidence="3" id="KW-1185">Reference proteome</keyword>
<accession>A0ABT9B8P9</accession>
<keyword evidence="1" id="KW-1133">Transmembrane helix</keyword>
<reference evidence="2" key="1">
    <citation type="submission" date="2023-07" db="EMBL/GenBank/DDBJ databases">
        <authorList>
            <person name="Kim M.K."/>
        </authorList>
    </citation>
    <scope>NUCLEOTIDE SEQUENCE</scope>
    <source>
        <strain evidence="2">ASUV-10-1</strain>
    </source>
</reference>
<feature type="transmembrane region" description="Helical" evidence="1">
    <location>
        <begin position="465"/>
        <end position="485"/>
    </location>
</feature>
<dbReference type="RefSeq" id="WP_305005947.1">
    <property type="nucleotide sequence ID" value="NZ_JAUQSY010000004.1"/>
</dbReference>